<gene>
    <name evidence="5" type="ORF">N4562_00425</name>
</gene>
<dbReference type="CDD" id="cd04194">
    <property type="entry name" value="GT8_A4GalT_like"/>
    <property type="match status" value="1"/>
</dbReference>
<dbReference type="Gene3D" id="3.90.550.10">
    <property type="entry name" value="Spore Coat Polysaccharide Biosynthesis Protein SpsA, Chain A"/>
    <property type="match status" value="3"/>
</dbReference>
<evidence type="ECO:0000313" key="5">
    <source>
        <dbReference type="EMBL" id="UXC63562.1"/>
    </source>
</evidence>
<dbReference type="GO" id="GO:0046872">
    <property type="term" value="F:metal ion binding"/>
    <property type="evidence" value="ECO:0007669"/>
    <property type="project" value="UniProtKB-KW"/>
</dbReference>
<dbReference type="RefSeq" id="WP_260904064.1">
    <property type="nucleotide sequence ID" value="NZ_CP104396.1"/>
</dbReference>
<dbReference type="InterPro" id="IPR002495">
    <property type="entry name" value="Glyco_trans_8"/>
</dbReference>
<feature type="domain" description="Glycosyltransferase 2-like" evidence="4">
    <location>
        <begin position="520"/>
        <end position="635"/>
    </location>
</feature>
<dbReference type="PANTHER" id="PTHR13778:SF47">
    <property type="entry name" value="LIPOPOLYSACCHARIDE 1,3-GALACTOSYLTRANSFERASE"/>
    <property type="match status" value="1"/>
</dbReference>
<evidence type="ECO:0000256" key="3">
    <source>
        <dbReference type="ARBA" id="ARBA00022723"/>
    </source>
</evidence>
<dbReference type="Pfam" id="PF01501">
    <property type="entry name" value="Glyco_transf_8"/>
    <property type="match status" value="1"/>
</dbReference>
<evidence type="ECO:0000256" key="2">
    <source>
        <dbReference type="ARBA" id="ARBA00022679"/>
    </source>
</evidence>
<dbReference type="AlphaFoldDB" id="A0A9Q9J453"/>
<evidence type="ECO:0000256" key="1">
    <source>
        <dbReference type="ARBA" id="ARBA00022676"/>
    </source>
</evidence>
<organism evidence="5 6">
    <name type="scientific">Ligilactobacillus agilis</name>
    <dbReference type="NCBI Taxonomy" id="1601"/>
    <lineage>
        <taxon>Bacteria</taxon>
        <taxon>Bacillati</taxon>
        <taxon>Bacillota</taxon>
        <taxon>Bacilli</taxon>
        <taxon>Lactobacillales</taxon>
        <taxon>Lactobacillaceae</taxon>
        <taxon>Ligilactobacillus</taxon>
    </lineage>
</organism>
<dbReference type="InterPro" id="IPR029044">
    <property type="entry name" value="Nucleotide-diphossugar_trans"/>
</dbReference>
<name>A0A9Q9J453_9LACO</name>
<dbReference type="InterPro" id="IPR001173">
    <property type="entry name" value="Glyco_trans_2-like"/>
</dbReference>
<feature type="domain" description="Glycosyltransferase 2-like" evidence="4">
    <location>
        <begin position="7"/>
        <end position="115"/>
    </location>
</feature>
<dbReference type="GO" id="GO:0016757">
    <property type="term" value="F:glycosyltransferase activity"/>
    <property type="evidence" value="ECO:0007669"/>
    <property type="project" value="UniProtKB-KW"/>
</dbReference>
<dbReference type="PANTHER" id="PTHR13778">
    <property type="entry name" value="GLYCOSYLTRANSFERASE 8 DOMAIN-CONTAINING PROTEIN"/>
    <property type="match status" value="1"/>
</dbReference>
<dbReference type="Proteomes" id="UP001058429">
    <property type="component" value="Chromosome"/>
</dbReference>
<dbReference type="CDD" id="cd00761">
    <property type="entry name" value="Glyco_tranf_GTA_type"/>
    <property type="match status" value="1"/>
</dbReference>
<evidence type="ECO:0000259" key="4">
    <source>
        <dbReference type="Pfam" id="PF00535"/>
    </source>
</evidence>
<keyword evidence="3" id="KW-0479">Metal-binding</keyword>
<dbReference type="SUPFAM" id="SSF53448">
    <property type="entry name" value="Nucleotide-diphospho-sugar transferases"/>
    <property type="match status" value="3"/>
</dbReference>
<dbReference type="EMBL" id="CP104396">
    <property type="protein sequence ID" value="UXC63562.1"/>
    <property type="molecule type" value="Genomic_DNA"/>
</dbReference>
<protein>
    <submittedName>
        <fullName evidence="5">Glycosyltransferase</fullName>
        <ecNumber evidence="5">2.4.-.-</ecNumber>
    </submittedName>
</protein>
<keyword evidence="2 5" id="KW-0808">Transferase</keyword>
<dbReference type="Pfam" id="PF00535">
    <property type="entry name" value="Glycos_transf_2"/>
    <property type="match status" value="2"/>
</dbReference>
<accession>A0A9Q9J453</accession>
<dbReference type="EC" id="2.4.-.-" evidence="5"/>
<reference evidence="5" key="1">
    <citation type="submission" date="2022-09" db="EMBL/GenBank/DDBJ databases">
        <title>Complete genome of Ligilactobacillus agilis AM_LB6, isolated from chicken feces.</title>
        <authorList>
            <person name="den Bakker H.C."/>
            <person name="Mann A."/>
        </authorList>
    </citation>
    <scope>NUCLEOTIDE SEQUENCE</scope>
    <source>
        <strain evidence="5">AM_LB6</strain>
    </source>
</reference>
<proteinExistence type="predicted"/>
<dbReference type="InterPro" id="IPR050748">
    <property type="entry name" value="Glycosyltrans_8_dom-fam"/>
</dbReference>
<keyword evidence="1 5" id="KW-0328">Glycosyltransferase</keyword>
<evidence type="ECO:0000313" key="6">
    <source>
        <dbReference type="Proteomes" id="UP001058429"/>
    </source>
</evidence>
<sequence length="706" mass="81100">MPKVTIVIMDTTGKQADLAKCLDSISKQTYSDYELLLVNSEESSLAVPPSVTQYELSGQVDLAKTITLAKQHANGQFVTFMQARDFIFGDDALANCLQEVDKRDVDLGMANLVSLADDKFYLSDHHLGNYGLINTNNLIPYMRFYRAFRNIWSLFINKELLEKLAAQNQGQRVLYQAVHLAKKAIIMQSKFYCLVEAADNQVEPFRWQTDYEYSEAKRLVSEIRARGYQAQIPKVINVALCIDDNLVKRLVPLIYSLAKNNRELNLYLVYYHLSSSNKDYLRQLATNFSNLNFHLRKLTKELHQFIEPINLSKTKLPVATYTRVLLPHILPEVKRIIYLDTDTQVLASLEELWQTDLEGNFLGAAGDNAPYLHRELGTRHRMFGDQGDNYFNSGVLLMDLELMRKYHVAFKVIKEALDTAQIFVQADQDAHNLYYYDAYKCLDLKYNYGSPLFEYEPYPLEAITILHHYVYKPWKAGVLEEADSLVLAALNTYYQAKREADELLGKWPDKISVIVDLRQNERANLKRCLGGLLYQSYTNLEILVLTKGTLTKQQAEFLAELQPYHRIEIVEASQLKEAVAKASGAYVYFLNINDLLLKEDVLAKFYQVANKGADLVASDYQRFDYQTSKFYWINKDKQVIFLRSNDLASNYQRELGELAGWLVQTSLAKECLVSGVSEQLAAKLLRQEAKQVAVISEQLWLKTFNK</sequence>
<dbReference type="GeneID" id="75136271"/>